<keyword evidence="4" id="KW-1003">Cell membrane</keyword>
<evidence type="ECO:0000256" key="5">
    <source>
        <dbReference type="ARBA" id="ARBA00022519"/>
    </source>
</evidence>
<dbReference type="GO" id="GO:0006865">
    <property type="term" value="P:amino acid transport"/>
    <property type="evidence" value="ECO:0007669"/>
    <property type="project" value="UniProtKB-KW"/>
</dbReference>
<dbReference type="Proteomes" id="UP000030901">
    <property type="component" value="Chromosome"/>
</dbReference>
<keyword evidence="6 11" id="KW-0812">Transmembrane</keyword>
<evidence type="ECO:0000256" key="10">
    <source>
        <dbReference type="ARBA" id="ARBA00040319"/>
    </source>
</evidence>
<keyword evidence="7" id="KW-0029">Amino-acid transport</keyword>
<accession>A0A0A7S6P9</accession>
<organism evidence="13 14">
    <name type="scientific">Frischella perrara</name>
    <dbReference type="NCBI Taxonomy" id="1267021"/>
    <lineage>
        <taxon>Bacteria</taxon>
        <taxon>Pseudomonadati</taxon>
        <taxon>Pseudomonadota</taxon>
        <taxon>Gammaproteobacteria</taxon>
        <taxon>Orbales</taxon>
        <taxon>Orbaceae</taxon>
        <taxon>Frischella</taxon>
    </lineage>
</organism>
<name>A0A0A7S6P9_FRIPE</name>
<dbReference type="AlphaFoldDB" id="A0A0A7S6P9"/>
<evidence type="ECO:0000256" key="1">
    <source>
        <dbReference type="ARBA" id="ARBA00004429"/>
    </source>
</evidence>
<dbReference type="GO" id="GO:0022857">
    <property type="term" value="F:transmembrane transporter activity"/>
    <property type="evidence" value="ECO:0007669"/>
    <property type="project" value="InterPro"/>
</dbReference>
<evidence type="ECO:0000259" key="12">
    <source>
        <dbReference type="PROSITE" id="PS50928"/>
    </source>
</evidence>
<dbReference type="GO" id="GO:0043190">
    <property type="term" value="C:ATP-binding cassette (ABC) transporter complex"/>
    <property type="evidence" value="ECO:0007669"/>
    <property type="project" value="InterPro"/>
</dbReference>
<evidence type="ECO:0000256" key="9">
    <source>
        <dbReference type="ARBA" id="ARBA00023136"/>
    </source>
</evidence>
<evidence type="ECO:0000256" key="11">
    <source>
        <dbReference type="RuleBase" id="RU363032"/>
    </source>
</evidence>
<proteinExistence type="inferred from homology"/>
<dbReference type="InterPro" id="IPR035906">
    <property type="entry name" value="MetI-like_sf"/>
</dbReference>
<comment type="subcellular location">
    <subcellularLocation>
        <location evidence="1">Cell inner membrane</location>
        <topology evidence="1">Multi-pass membrane protein</topology>
    </subcellularLocation>
    <subcellularLocation>
        <location evidence="11">Cell membrane</location>
        <topology evidence="11">Multi-pass membrane protein</topology>
    </subcellularLocation>
</comment>
<dbReference type="SUPFAM" id="SSF161098">
    <property type="entry name" value="MetI-like"/>
    <property type="match status" value="1"/>
</dbReference>
<feature type="transmembrane region" description="Helical" evidence="11">
    <location>
        <begin position="94"/>
        <end position="115"/>
    </location>
</feature>
<evidence type="ECO:0000256" key="8">
    <source>
        <dbReference type="ARBA" id="ARBA00022989"/>
    </source>
</evidence>
<feature type="transmembrane region" description="Helical" evidence="11">
    <location>
        <begin position="160"/>
        <end position="180"/>
    </location>
</feature>
<feature type="transmembrane region" description="Helical" evidence="11">
    <location>
        <begin position="20"/>
        <end position="42"/>
    </location>
</feature>
<dbReference type="NCBIfam" id="TIGR01726">
    <property type="entry name" value="HEQRo_perm_3TM"/>
    <property type="match status" value="1"/>
</dbReference>
<comment type="similarity">
    <text evidence="2">Belongs to the binding-protein-dependent transport system permease family. HisMQ subfamily.</text>
</comment>
<dbReference type="NCBIfam" id="NF008336">
    <property type="entry name" value="PRK11122.1"/>
    <property type="match status" value="1"/>
</dbReference>
<dbReference type="PROSITE" id="PS51257">
    <property type="entry name" value="PROKAR_LIPOPROTEIN"/>
    <property type="match status" value="1"/>
</dbReference>
<keyword evidence="8 11" id="KW-1133">Transmembrane helix</keyword>
<dbReference type="InterPro" id="IPR000515">
    <property type="entry name" value="MetI-like"/>
</dbReference>
<evidence type="ECO:0000313" key="14">
    <source>
        <dbReference type="Proteomes" id="UP000030901"/>
    </source>
</evidence>
<feature type="transmembrane region" description="Helical" evidence="11">
    <location>
        <begin position="192"/>
        <end position="209"/>
    </location>
</feature>
<dbReference type="Pfam" id="PF00528">
    <property type="entry name" value="BPD_transp_1"/>
    <property type="match status" value="1"/>
</dbReference>
<sequence length="227" mass="25546">MSDKFFYYLSILIQGLPTTLSLSIAGILSACLISIFLSVLLTSDKWYVTKPISVFITLFTGTPLLVQLFLIYYGPAQFQFIRESLPLLWQLLSYPWFCAYVALTLNSAAYTTLIFHGALKAVPQGQWQACVALGMNRKQSLKVILPYALKRALSSYSNEVIFVVKGTALTSTITLMDLMGYNQFLNGRYYEFTIFIATGCIYLLINGLLSTIMRLLEKKALAFENTQ</sequence>
<dbReference type="PANTHER" id="PTHR30614:SF10">
    <property type="entry name" value="ARGININE ABC TRANSPORTER PERMEASE PROTEIN ARTM"/>
    <property type="match status" value="1"/>
</dbReference>
<evidence type="ECO:0000256" key="4">
    <source>
        <dbReference type="ARBA" id="ARBA00022475"/>
    </source>
</evidence>
<evidence type="ECO:0000313" key="13">
    <source>
        <dbReference type="EMBL" id="AJA44886.1"/>
    </source>
</evidence>
<dbReference type="PROSITE" id="PS50928">
    <property type="entry name" value="ABC_TM1"/>
    <property type="match status" value="1"/>
</dbReference>
<dbReference type="HOGENOM" id="CLU_019602_1_4_6"/>
<dbReference type="STRING" id="1267021.FPB0191_01062"/>
<dbReference type="Gene3D" id="1.10.3720.10">
    <property type="entry name" value="MetI-like"/>
    <property type="match status" value="1"/>
</dbReference>
<dbReference type="CDD" id="cd06261">
    <property type="entry name" value="TM_PBP2"/>
    <property type="match status" value="1"/>
</dbReference>
<evidence type="ECO:0000256" key="6">
    <source>
        <dbReference type="ARBA" id="ARBA00022692"/>
    </source>
</evidence>
<evidence type="ECO:0000256" key="2">
    <source>
        <dbReference type="ARBA" id="ARBA00010072"/>
    </source>
</evidence>
<keyword evidence="14" id="KW-1185">Reference proteome</keyword>
<feature type="transmembrane region" description="Helical" evidence="11">
    <location>
        <begin position="54"/>
        <end position="74"/>
    </location>
</feature>
<dbReference type="InterPro" id="IPR043429">
    <property type="entry name" value="ArtM/GltK/GlnP/TcyL/YhdX-like"/>
</dbReference>
<dbReference type="KEGG" id="fpp:FPB0191_01062"/>
<reference evidence="13 14" key="1">
    <citation type="journal article" date="2014" name="Appl. Environ. Microbiol.">
        <title>Gut symbionts from distinct hosts exhibit genotoxic activity via divergent colibactin biosynthetic pathways.</title>
        <authorList>
            <person name="Engel P."/>
            <person name="Vizcaino M.I."/>
            <person name="Crawford J.M."/>
        </authorList>
    </citation>
    <scope>NUCLEOTIDE SEQUENCE [LARGE SCALE GENOMIC DNA]</scope>
    <source>
        <strain evidence="13 14">PEB0191</strain>
    </source>
</reference>
<dbReference type="EMBL" id="CP009056">
    <property type="protein sequence ID" value="AJA44886.1"/>
    <property type="molecule type" value="Genomic_DNA"/>
</dbReference>
<evidence type="ECO:0000256" key="3">
    <source>
        <dbReference type="ARBA" id="ARBA00022448"/>
    </source>
</evidence>
<dbReference type="RefSeq" id="WP_039104481.1">
    <property type="nucleotide sequence ID" value="NZ_CALYQC010000039.1"/>
</dbReference>
<keyword evidence="5" id="KW-0997">Cell inner membrane</keyword>
<dbReference type="OrthoDB" id="4404959at2"/>
<keyword evidence="3 11" id="KW-0813">Transport</keyword>
<feature type="domain" description="ABC transmembrane type-1" evidence="12">
    <location>
        <begin position="16"/>
        <end position="213"/>
    </location>
</feature>
<keyword evidence="9 11" id="KW-0472">Membrane</keyword>
<dbReference type="PANTHER" id="PTHR30614">
    <property type="entry name" value="MEMBRANE COMPONENT OF AMINO ACID ABC TRANSPORTER"/>
    <property type="match status" value="1"/>
</dbReference>
<protein>
    <recommendedName>
        <fullName evidence="10">Arginine ABC transporter permease protein ArtM</fullName>
    </recommendedName>
</protein>
<gene>
    <name evidence="13" type="ORF">FPB0191_01062</name>
</gene>
<evidence type="ECO:0000256" key="7">
    <source>
        <dbReference type="ARBA" id="ARBA00022970"/>
    </source>
</evidence>
<dbReference type="InterPro" id="IPR010065">
    <property type="entry name" value="AA_ABC_transptr_permease_3TM"/>
</dbReference>